<comment type="caution">
    <text evidence="2">The sequence shown here is derived from an EMBL/GenBank/DDBJ whole genome shotgun (WGS) entry which is preliminary data.</text>
</comment>
<sequence>MHAGAAGAVAPGAVARRSELPVTVAVIKNMTYALSAAIGTSSTMGIGAALGAEACTSLMSDKSQEMVVNLLEVQLAGTDKADPLMILNFVQQLPSCSLHVLTYRKCLGDWFRLPLRVNLMSGPRLSMLMLAAEIDFQAAEKQKRDADDALGRFSQDAWVLAKRQGHAQAAEAARAARAAPAPAAAQAPREAAAAAQPGGGAASAAAAAGPGAAAPAAAAPRARMDVDLPEANTVDDAQIRQLCLDNSLPCGLVARFAEMQRQVNEGVPSEVGSDAGSDPGDLAQDRADELAALRKRSLEGALADADQTRMENLMLEKASSRSAKKVRRVQRGASASIKELVKPAVA</sequence>
<feature type="non-terminal residue" evidence="2">
    <location>
        <position position="346"/>
    </location>
</feature>
<organism evidence="2 3">
    <name type="scientific">Prorocentrum cordatum</name>
    <dbReference type="NCBI Taxonomy" id="2364126"/>
    <lineage>
        <taxon>Eukaryota</taxon>
        <taxon>Sar</taxon>
        <taxon>Alveolata</taxon>
        <taxon>Dinophyceae</taxon>
        <taxon>Prorocentrales</taxon>
        <taxon>Prorocentraceae</taxon>
        <taxon>Prorocentrum</taxon>
    </lineage>
</organism>
<proteinExistence type="predicted"/>
<gene>
    <name evidence="2" type="ORF">PCOR1329_LOCUS76717</name>
</gene>
<name>A0ABN9XJ36_9DINO</name>
<feature type="region of interest" description="Disordered" evidence="1">
    <location>
        <begin position="315"/>
        <end position="334"/>
    </location>
</feature>
<dbReference type="EMBL" id="CAUYUJ010020553">
    <property type="protein sequence ID" value="CAK0899132.1"/>
    <property type="molecule type" value="Genomic_DNA"/>
</dbReference>
<evidence type="ECO:0000313" key="3">
    <source>
        <dbReference type="Proteomes" id="UP001189429"/>
    </source>
</evidence>
<accession>A0ABN9XJ36</accession>
<dbReference type="Proteomes" id="UP001189429">
    <property type="component" value="Unassembled WGS sequence"/>
</dbReference>
<protein>
    <submittedName>
        <fullName evidence="2">Uncharacterized protein</fullName>
    </submittedName>
</protein>
<reference evidence="2" key="1">
    <citation type="submission" date="2023-10" db="EMBL/GenBank/DDBJ databases">
        <authorList>
            <person name="Chen Y."/>
            <person name="Shah S."/>
            <person name="Dougan E. K."/>
            <person name="Thang M."/>
            <person name="Chan C."/>
        </authorList>
    </citation>
    <scope>NUCLEOTIDE SEQUENCE [LARGE SCALE GENOMIC DNA]</scope>
</reference>
<evidence type="ECO:0000256" key="1">
    <source>
        <dbReference type="SAM" id="MobiDB-lite"/>
    </source>
</evidence>
<keyword evidence="3" id="KW-1185">Reference proteome</keyword>
<evidence type="ECO:0000313" key="2">
    <source>
        <dbReference type="EMBL" id="CAK0899132.1"/>
    </source>
</evidence>